<dbReference type="InterPro" id="IPR036322">
    <property type="entry name" value="WD40_repeat_dom_sf"/>
</dbReference>
<keyword evidence="6" id="KW-1185">Reference proteome</keyword>
<dbReference type="Pfam" id="PF04192">
    <property type="entry name" value="Utp21"/>
    <property type="match status" value="1"/>
</dbReference>
<name>A0A5C5G2X3_9BASI</name>
<accession>A0A5C5G2X3</accession>
<evidence type="ECO:0000259" key="3">
    <source>
        <dbReference type="Pfam" id="PF04192"/>
    </source>
</evidence>
<feature type="region of interest" description="Disordered" evidence="2">
    <location>
        <begin position="136"/>
        <end position="183"/>
    </location>
</feature>
<dbReference type="InterPro" id="IPR001680">
    <property type="entry name" value="WD40_rpt"/>
</dbReference>
<dbReference type="InterPro" id="IPR015943">
    <property type="entry name" value="WD40/YVTN_repeat-like_dom_sf"/>
</dbReference>
<dbReference type="SUPFAM" id="SSF50978">
    <property type="entry name" value="WD40 repeat-like"/>
    <property type="match status" value="2"/>
</dbReference>
<sequence>MASSSRPTKRARVQPDAAVTPATSASSSSHKKRESLFAPFRSLGHVSTAAPFVLQSRSSKYLEQPALTLITSLGRSWAMWEGQSMRLLFVGPDMGKEISSLAVLNESVFAAAGDFVGRYVRGKEVGRFVVGALPSYDSDSDSSASTSSGSSASSSSSSSSASSDDSDSDDDDEADPSAQPESLGNLLLFGNTLVALSSTGKRMYVWDVPPYVKPASKDPLAPNSNGKAAHGEEDEADGGSETDEDEVDDGTVTPYATLEFPDGFSATKVVHPASYLNKVVVGSKEGALAVWNVRTGSCIHTFSAAALTPSAPSAVTAIAQSPAIDVLGVGLASGACVLFDVRLGEVLGKVRLDGEGAGEVAGVAFRTDDEAQTLSVASTSGHVALFDLANKMRLLHLVRNAHEGPVGGLEWVPGQPLMVTSGGDNSLKQWLLDTPTSPPRLLKQRSGHHAPPHLVRYYGDDGKSLLTAGADRSVRYTSVVRDSRGFELSQGSIARKATRLDVRPSSLKLPLITSLSYSTSRSRDWDDVVSVSVDESLGRTWSVENKRAGKHTCATDGKATVSCVTACGNFGLVGSQAGDVELFNMQSGIKRKVFRVPNAGVNDVRGRHVTGVAVDALNRIVIVSTLKGALHFFDFQTMRLLSTLALKASVTSVLLQRDNGLLAVVCDDLVVRIVDIETRRVVRELAGPRGRILDIAFSPDSRWVLVTSQDSVIRTFDVPTGQLIDAFRTRTVATSVTFSPTGDFLASTHVDSVGIYLWANRAQFADVSLLSFVEEETLDEVALPTVQGVDADASLSAVTAPSKWEDIQPHTTPDQLADSLLTLSLMPRSRWTTLLNLETIKARNKPKEAPKAPERAPFFLPTLPGVDTRFDFGVSAAGDKGKESNGGTAPEKRKFDFATGASIETEFVRRMMAEKRDGSYQGFFEYLKALSPSNVDLEIRSLATLPHLDGFLHALLQRLRSHRDFEACQTFLAVFLRVHGDLLVGNPETRGALEAIQAEQKKEAERLIDLTHYSLGTLAFLRGVALT</sequence>
<dbReference type="STRING" id="5288.A0A5C5G2X3"/>
<feature type="domain" description="WDR36/Utp21 C-terminal" evidence="3">
    <location>
        <begin position="814"/>
        <end position="1022"/>
    </location>
</feature>
<feature type="region of interest" description="Disordered" evidence="2">
    <location>
        <begin position="1"/>
        <end position="32"/>
    </location>
</feature>
<evidence type="ECO:0000256" key="1">
    <source>
        <dbReference type="PROSITE-ProRule" id="PRU00221"/>
    </source>
</evidence>
<dbReference type="Proteomes" id="UP000311382">
    <property type="component" value="Unassembled WGS sequence"/>
</dbReference>
<dbReference type="PANTHER" id="PTHR22840">
    <property type="entry name" value="WD REPEAT-CONTAINING PROTEIN 36"/>
    <property type="match status" value="1"/>
</dbReference>
<evidence type="ECO:0000313" key="5">
    <source>
        <dbReference type="EMBL" id="TNY23510.1"/>
    </source>
</evidence>
<feature type="compositionally biased region" description="Low complexity" evidence="2">
    <location>
        <begin position="136"/>
        <end position="163"/>
    </location>
</feature>
<evidence type="ECO:0000259" key="4">
    <source>
        <dbReference type="Pfam" id="PF25171"/>
    </source>
</evidence>
<feature type="repeat" description="WD" evidence="1">
    <location>
        <begin position="685"/>
        <end position="726"/>
    </location>
</feature>
<dbReference type="SMART" id="SM00320">
    <property type="entry name" value="WD40"/>
    <property type="match status" value="8"/>
</dbReference>
<dbReference type="EMBL" id="SOZI01000010">
    <property type="protein sequence ID" value="TNY23510.1"/>
    <property type="molecule type" value="Genomic_DNA"/>
</dbReference>
<dbReference type="OrthoDB" id="10250769at2759"/>
<evidence type="ECO:0000313" key="6">
    <source>
        <dbReference type="Proteomes" id="UP000311382"/>
    </source>
</evidence>
<dbReference type="InterPro" id="IPR007319">
    <property type="entry name" value="WDR36/Utp21_C"/>
</dbReference>
<dbReference type="Gene3D" id="2.130.10.10">
    <property type="entry name" value="YVTN repeat-like/Quinoprotein amine dehydrogenase"/>
    <property type="match status" value="2"/>
</dbReference>
<dbReference type="PANTHER" id="PTHR22840:SF12">
    <property type="entry name" value="WD REPEAT-CONTAINING PROTEIN 36"/>
    <property type="match status" value="1"/>
</dbReference>
<protein>
    <submittedName>
        <fullName evidence="5">Putative WD-repeat protein</fullName>
    </submittedName>
</protein>
<feature type="compositionally biased region" description="Low complexity" evidence="2">
    <location>
        <begin position="17"/>
        <end position="28"/>
    </location>
</feature>
<feature type="compositionally biased region" description="Acidic residues" evidence="2">
    <location>
        <begin position="232"/>
        <end position="249"/>
    </location>
</feature>
<feature type="domain" description="WDR36/Utp21 N-terminal" evidence="4">
    <location>
        <begin position="253"/>
        <end position="433"/>
    </location>
</feature>
<organism evidence="5 6">
    <name type="scientific">Rhodotorula diobovata</name>
    <dbReference type="NCBI Taxonomy" id="5288"/>
    <lineage>
        <taxon>Eukaryota</taxon>
        <taxon>Fungi</taxon>
        <taxon>Dikarya</taxon>
        <taxon>Basidiomycota</taxon>
        <taxon>Pucciniomycotina</taxon>
        <taxon>Microbotryomycetes</taxon>
        <taxon>Sporidiobolales</taxon>
        <taxon>Sporidiobolaceae</taxon>
        <taxon>Rhodotorula</taxon>
    </lineage>
</organism>
<proteinExistence type="predicted"/>
<dbReference type="AlphaFoldDB" id="A0A5C5G2X3"/>
<dbReference type="GO" id="GO:0034388">
    <property type="term" value="C:Pwp2p-containing subcomplex of 90S preribosome"/>
    <property type="evidence" value="ECO:0007669"/>
    <property type="project" value="TreeGrafter"/>
</dbReference>
<keyword evidence="1" id="KW-0853">WD repeat</keyword>
<dbReference type="Pfam" id="PF25168">
    <property type="entry name" value="Beta-prop_WDR36-Utp21_2nd"/>
    <property type="match status" value="1"/>
</dbReference>
<dbReference type="Pfam" id="PF25171">
    <property type="entry name" value="Beta-prop_WDR36-Utp21_1st"/>
    <property type="match status" value="1"/>
</dbReference>
<dbReference type="PROSITE" id="PS50082">
    <property type="entry name" value="WD_REPEATS_2"/>
    <property type="match status" value="2"/>
</dbReference>
<evidence type="ECO:0000256" key="2">
    <source>
        <dbReference type="SAM" id="MobiDB-lite"/>
    </source>
</evidence>
<feature type="compositionally biased region" description="Acidic residues" evidence="2">
    <location>
        <begin position="164"/>
        <end position="175"/>
    </location>
</feature>
<feature type="repeat" description="WD" evidence="1">
    <location>
        <begin position="399"/>
        <end position="430"/>
    </location>
</feature>
<dbReference type="InterPro" id="IPR059157">
    <property type="entry name" value="WDR36-Utp21_N"/>
</dbReference>
<dbReference type="GO" id="GO:0006364">
    <property type="term" value="P:rRNA processing"/>
    <property type="evidence" value="ECO:0007669"/>
    <property type="project" value="InterPro"/>
</dbReference>
<feature type="region of interest" description="Disordered" evidence="2">
    <location>
        <begin position="214"/>
        <end position="249"/>
    </location>
</feature>
<dbReference type="GO" id="GO:0032040">
    <property type="term" value="C:small-subunit processome"/>
    <property type="evidence" value="ECO:0007669"/>
    <property type="project" value="InterPro"/>
</dbReference>
<gene>
    <name evidence="5" type="ORF">DMC30DRAFT_372536</name>
</gene>
<reference evidence="5 6" key="1">
    <citation type="submission" date="2019-03" db="EMBL/GenBank/DDBJ databases">
        <title>Rhodosporidium diobovatum UCD-FST 08-225 genome sequencing, assembly, and annotation.</title>
        <authorList>
            <person name="Fakankun I.U."/>
            <person name="Fristensky B."/>
            <person name="Levin D.B."/>
        </authorList>
    </citation>
    <scope>NUCLEOTIDE SEQUENCE [LARGE SCALE GENOMIC DNA]</scope>
    <source>
        <strain evidence="5 6">UCD-FST 08-225</strain>
    </source>
</reference>
<comment type="caution">
    <text evidence="5">The sequence shown here is derived from an EMBL/GenBank/DDBJ whole genome shotgun (WGS) entry which is preliminary data.</text>
</comment>